<dbReference type="EMBL" id="JAQNDL010000001">
    <property type="protein sequence ID" value="MDC0717963.1"/>
    <property type="molecule type" value="Genomic_DNA"/>
</dbReference>
<evidence type="ECO:0000313" key="1">
    <source>
        <dbReference type="EMBL" id="MDC0717963.1"/>
    </source>
</evidence>
<name>A0ABT5DYY7_9BACT</name>
<reference evidence="1 2" key="1">
    <citation type="submission" date="2022-11" db="EMBL/GenBank/DDBJ databases">
        <title>Minimal conservation of predation-associated metabolite biosynthetic gene clusters underscores biosynthetic potential of Myxococcota including descriptions for ten novel species: Archangium lansinium sp. nov., Myxococcus landrumus sp. nov., Nannocystis bai.</title>
        <authorList>
            <person name="Ahearne A."/>
            <person name="Stevens C."/>
            <person name="Dowd S."/>
        </authorList>
    </citation>
    <scope>NUCLEOTIDE SEQUENCE [LARGE SCALE GENOMIC DNA]</scope>
    <source>
        <strain evidence="1 2">BB15-2</strain>
    </source>
</reference>
<evidence type="ECO:0008006" key="3">
    <source>
        <dbReference type="Google" id="ProtNLM"/>
    </source>
</evidence>
<keyword evidence="2" id="KW-1185">Reference proteome</keyword>
<evidence type="ECO:0000313" key="2">
    <source>
        <dbReference type="Proteomes" id="UP001221686"/>
    </source>
</evidence>
<organism evidence="1 2">
    <name type="scientific">Nannocystis bainbridge</name>
    <dbReference type="NCBI Taxonomy" id="2995303"/>
    <lineage>
        <taxon>Bacteria</taxon>
        <taxon>Pseudomonadati</taxon>
        <taxon>Myxococcota</taxon>
        <taxon>Polyangia</taxon>
        <taxon>Nannocystales</taxon>
        <taxon>Nannocystaceae</taxon>
        <taxon>Nannocystis</taxon>
    </lineage>
</organism>
<accession>A0ABT5DYY7</accession>
<dbReference type="RefSeq" id="WP_272086444.1">
    <property type="nucleotide sequence ID" value="NZ_JAQNDL010000001.1"/>
</dbReference>
<proteinExistence type="predicted"/>
<sequence length="298" mass="32682">MPKLSHEALVQLVRHAPALIPDLLWPGEARTGPIRITAGEFVDLNFAEHRADVVLGLGGAADRPAEALVVEVQVERDPRKRWTWPVYVAGLRARLGCPVTLVVVSLDPEVARWCAEPIDLGRRRTTVHPWVLGPEAVPVITDLERARELPELAVLSVAAHAAEPGAEQIALVALEATRELDDQRGILYPDFVVALLGRVARTALEKLLMANGRWEPLSDMFRKPWLEGIAEGEAKGFALGRADMLLKLLQLKGFAVTEAQRGRVLDCRDEAQLDAWAGRVLTATRLDEVFDEPGPGPT</sequence>
<protein>
    <recommendedName>
        <fullName evidence="3">DUF4365 domain-containing protein</fullName>
    </recommendedName>
</protein>
<gene>
    <name evidence="1" type="ORF">POL25_13735</name>
</gene>
<comment type="caution">
    <text evidence="1">The sequence shown here is derived from an EMBL/GenBank/DDBJ whole genome shotgun (WGS) entry which is preliminary data.</text>
</comment>
<dbReference type="Proteomes" id="UP001221686">
    <property type="component" value="Unassembled WGS sequence"/>
</dbReference>
<dbReference type="PANTHER" id="PTHR34613:SF1">
    <property type="entry name" value="SLL6017 PROTEIN"/>
    <property type="match status" value="1"/>
</dbReference>
<dbReference type="PANTHER" id="PTHR34613">
    <property type="entry name" value="SLL0800 PROTEIN"/>
    <property type="match status" value="1"/>
</dbReference>